<evidence type="ECO:0000313" key="1">
    <source>
        <dbReference type="EMBL" id="WAS95190.1"/>
    </source>
</evidence>
<protein>
    <submittedName>
        <fullName evidence="1">Uncharacterized protein</fullName>
    </submittedName>
</protein>
<dbReference type="RefSeq" id="WP_269037522.1">
    <property type="nucleotide sequence ID" value="NZ_CP114040.1"/>
</dbReference>
<dbReference type="Proteomes" id="UP001164459">
    <property type="component" value="Chromosome"/>
</dbReference>
<reference evidence="1" key="1">
    <citation type="submission" date="2022-11" db="EMBL/GenBank/DDBJ databases">
        <title>Minimal conservation of predation-associated metabolite biosynthetic gene clusters underscores biosynthetic potential of Myxococcota including descriptions for ten novel species: Archangium lansinium sp. nov., Myxococcus landrumus sp. nov., Nannocystis bai.</title>
        <authorList>
            <person name="Ahearne A."/>
            <person name="Stevens C."/>
            <person name="Dowd S."/>
        </authorList>
    </citation>
    <scope>NUCLEOTIDE SEQUENCE</scope>
    <source>
        <strain evidence="1">Fl3</strain>
    </source>
</reference>
<keyword evidence="2" id="KW-1185">Reference proteome</keyword>
<organism evidence="1 2">
    <name type="scientific">Nannocystis punicea</name>
    <dbReference type="NCBI Taxonomy" id="2995304"/>
    <lineage>
        <taxon>Bacteria</taxon>
        <taxon>Pseudomonadati</taxon>
        <taxon>Myxococcota</taxon>
        <taxon>Polyangia</taxon>
        <taxon>Nannocystales</taxon>
        <taxon>Nannocystaceae</taxon>
        <taxon>Nannocystis</taxon>
    </lineage>
</organism>
<name>A0ABY7H7D7_9BACT</name>
<gene>
    <name evidence="1" type="ORF">O0S08_03430</name>
</gene>
<sequence>MELAARQNGREITVRLDGGELRVVTRQYTGEVFSAGDRVRVSSAESVTRVTH</sequence>
<dbReference type="EMBL" id="CP114040">
    <property type="protein sequence ID" value="WAS95190.1"/>
    <property type="molecule type" value="Genomic_DNA"/>
</dbReference>
<accession>A0ABY7H7D7</accession>
<proteinExistence type="predicted"/>
<evidence type="ECO:0000313" key="2">
    <source>
        <dbReference type="Proteomes" id="UP001164459"/>
    </source>
</evidence>